<organism evidence="8 9">
    <name type="scientific">Acetivibrio ethanolgignens</name>
    <dbReference type="NCBI Taxonomy" id="290052"/>
    <lineage>
        <taxon>Bacteria</taxon>
        <taxon>Bacillati</taxon>
        <taxon>Bacillota</taxon>
        <taxon>Clostridia</taxon>
        <taxon>Eubacteriales</taxon>
        <taxon>Oscillospiraceae</taxon>
        <taxon>Acetivibrio</taxon>
    </lineage>
</organism>
<evidence type="ECO:0000256" key="2">
    <source>
        <dbReference type="ARBA" id="ARBA00007639"/>
    </source>
</evidence>
<proteinExistence type="inferred from homology"/>
<evidence type="ECO:0000259" key="7">
    <source>
        <dbReference type="Pfam" id="PF13407"/>
    </source>
</evidence>
<reference evidence="8 9" key="1">
    <citation type="submission" date="2015-11" db="EMBL/GenBank/DDBJ databases">
        <title>Butyribacter intestini gen. nov., sp. nov., a butyric acid-producing bacterium of the family Lachnospiraceae isolated from the human faeces.</title>
        <authorList>
            <person name="Zou Y."/>
            <person name="Xue W."/>
            <person name="Luo G."/>
            <person name="Lv M."/>
        </authorList>
    </citation>
    <scope>NUCLEOTIDE SEQUENCE [LARGE SCALE GENOMIC DNA]</scope>
    <source>
        <strain evidence="8 9">ACET-33324</strain>
    </source>
</reference>
<evidence type="ECO:0000313" key="9">
    <source>
        <dbReference type="Proteomes" id="UP000054874"/>
    </source>
</evidence>
<evidence type="ECO:0000256" key="1">
    <source>
        <dbReference type="ARBA" id="ARBA00004196"/>
    </source>
</evidence>
<dbReference type="PANTHER" id="PTHR46847">
    <property type="entry name" value="D-ALLOSE-BINDING PERIPLASMIC PROTEIN-RELATED"/>
    <property type="match status" value="1"/>
</dbReference>
<dbReference type="RefSeq" id="WP_058353086.1">
    <property type="nucleotide sequence ID" value="NZ_CABMMD010000164.1"/>
</dbReference>
<comment type="similarity">
    <text evidence="2">Belongs to the bacterial solute-binding protein 2 family.</text>
</comment>
<dbReference type="SUPFAM" id="SSF53822">
    <property type="entry name" value="Periplasmic binding protein-like I"/>
    <property type="match status" value="1"/>
</dbReference>
<dbReference type="EMBL" id="LNAM01000164">
    <property type="protein sequence ID" value="KSV58651.1"/>
    <property type="molecule type" value="Genomic_DNA"/>
</dbReference>
<evidence type="ECO:0000256" key="6">
    <source>
        <dbReference type="ARBA" id="ARBA00034344"/>
    </source>
</evidence>
<comment type="subcellular location">
    <subcellularLocation>
        <location evidence="1">Cell envelope</location>
    </subcellularLocation>
</comment>
<evidence type="ECO:0000256" key="3">
    <source>
        <dbReference type="ARBA" id="ARBA00022723"/>
    </source>
</evidence>
<dbReference type="PANTHER" id="PTHR46847:SF1">
    <property type="entry name" value="D-ALLOSE-BINDING PERIPLASMIC PROTEIN-RELATED"/>
    <property type="match status" value="1"/>
</dbReference>
<feature type="domain" description="Periplasmic binding protein" evidence="7">
    <location>
        <begin position="37"/>
        <end position="316"/>
    </location>
</feature>
<dbReference type="InterPro" id="IPR025997">
    <property type="entry name" value="SBP_2_dom"/>
</dbReference>
<keyword evidence="9" id="KW-1185">Reference proteome</keyword>
<accession>A0A0V8QDJ0</accession>
<evidence type="ECO:0000256" key="4">
    <source>
        <dbReference type="ARBA" id="ARBA00022729"/>
    </source>
</evidence>
<dbReference type="PROSITE" id="PS51257">
    <property type="entry name" value="PROKAR_LIPOPROTEIN"/>
    <property type="match status" value="1"/>
</dbReference>
<comment type="subunit">
    <text evidence="5">The ABC transporter complex is composed of one ATP-binding protein (MglA), two transmembrane proteins (MglC) and a solute-binding protein (MglB).</text>
</comment>
<gene>
    <name evidence="8" type="ORF">ASU35_02285</name>
</gene>
<comment type="caution">
    <text evidence="8">The sequence shown here is derived from an EMBL/GenBank/DDBJ whole genome shotgun (WGS) entry which is preliminary data.</text>
</comment>
<dbReference type="AlphaFoldDB" id="A0A0V8QDJ0"/>
<dbReference type="InterPro" id="IPR044085">
    <property type="entry name" value="MglB-like_PBP1"/>
</dbReference>
<sequence>MSRKAYGYLATVLLTVGLAFLLIGCGSGEKKTTSIKIGVSVYNQYDTFISQLMDSFEKAAKEKETEEGITIFVEVQNAAGSQSEQNNQVEDFINSGCDVICVNLVDRTDPTMIIDKAKSADVPVIFFNRELVEEDLERWEKLYYVGAVALESGIMQGEIVTEAYEKNPEKLDKNGDGVLQYVMLEGEAGHQDAIIRTEYAVNTILESGIRMEKLDHAIANWNRGQAQAKMQQWIENFGDEIELVLSNNDDMALGAIDAYKAVDTPLAQYPFIAGIDGTEVGMEAIREGTLGATVFNDGAGQAKQMLRLAFDLAAGKSFEDVEYMEGSYVRLPHQKVKTEER</sequence>
<dbReference type="GO" id="GO:0030313">
    <property type="term" value="C:cell envelope"/>
    <property type="evidence" value="ECO:0007669"/>
    <property type="project" value="UniProtKB-SubCell"/>
</dbReference>
<dbReference type="CDD" id="cd01539">
    <property type="entry name" value="PBP1_GGBP"/>
    <property type="match status" value="1"/>
</dbReference>
<dbReference type="Gene3D" id="3.40.50.2300">
    <property type="match status" value="2"/>
</dbReference>
<dbReference type="GO" id="GO:0030246">
    <property type="term" value="F:carbohydrate binding"/>
    <property type="evidence" value="ECO:0007669"/>
    <property type="project" value="InterPro"/>
</dbReference>
<name>A0A0V8QDJ0_9FIRM</name>
<dbReference type="Proteomes" id="UP000054874">
    <property type="component" value="Unassembled WGS sequence"/>
</dbReference>
<evidence type="ECO:0000313" key="8">
    <source>
        <dbReference type="EMBL" id="KSV58651.1"/>
    </source>
</evidence>
<protein>
    <recommendedName>
        <fullName evidence="6">D-galactose/methyl-galactoside binding periplasmic protein MglB</fullName>
    </recommendedName>
</protein>
<keyword evidence="3" id="KW-0479">Metal-binding</keyword>
<dbReference type="STRING" id="290052.ASU35_02285"/>
<dbReference type="Pfam" id="PF13407">
    <property type="entry name" value="Peripla_BP_4"/>
    <property type="match status" value="1"/>
</dbReference>
<dbReference type="GO" id="GO:0046872">
    <property type="term" value="F:metal ion binding"/>
    <property type="evidence" value="ECO:0007669"/>
    <property type="project" value="UniProtKB-KW"/>
</dbReference>
<dbReference type="OrthoDB" id="9769193at2"/>
<dbReference type="InterPro" id="IPR028082">
    <property type="entry name" value="Peripla_BP_I"/>
</dbReference>
<keyword evidence="4" id="KW-0732">Signal</keyword>
<evidence type="ECO:0000256" key="5">
    <source>
        <dbReference type="ARBA" id="ARBA00034323"/>
    </source>
</evidence>